<dbReference type="GO" id="GO:0003700">
    <property type="term" value="F:DNA-binding transcription factor activity"/>
    <property type="evidence" value="ECO:0007669"/>
    <property type="project" value="TreeGrafter"/>
</dbReference>
<dbReference type="PANTHER" id="PTHR30136">
    <property type="entry name" value="HELIX-TURN-HELIX TRANSCRIPTIONAL REGULATOR, ICLR FAMILY"/>
    <property type="match status" value="1"/>
</dbReference>
<dbReference type="InterPro" id="IPR014757">
    <property type="entry name" value="Tscrpt_reg_IclR_C"/>
</dbReference>
<accession>A0AB39MNQ8</accession>
<reference evidence="6" key="1">
    <citation type="submission" date="2024-07" db="EMBL/GenBank/DDBJ databases">
        <authorList>
            <person name="Yu S.T."/>
        </authorList>
    </citation>
    <scope>NUCLEOTIDE SEQUENCE</scope>
    <source>
        <strain evidence="6">R08</strain>
    </source>
</reference>
<sequence length="266" mass="28535">MTTSATGQARDDRAAVDKAISLLVAFGDKASVGLGVSELARRAQLSKSTAYRVLGMLERNGVVEREGTDYRLGERLHHLGRAVYAPDAENVRDFLQPYLSDLYEMTRQTVHLAVLHGTDVVYLAKLYGHRASPVPSRVGGRLPAHATAVGKLLLAYDADAAARAVGTPLRRFTDRTITDPGRLAAELRGIRRVGIAYDEQESRPGLTCVAAPVMTPGGTVLAALSVSVSGARDPAELRRLSTDVRRVAAAASQACGRRHTRAQATR</sequence>
<organism evidence="6">
    <name type="scientific">Streptomyces sp. R08</name>
    <dbReference type="NCBI Taxonomy" id="3238624"/>
    <lineage>
        <taxon>Bacteria</taxon>
        <taxon>Bacillati</taxon>
        <taxon>Actinomycetota</taxon>
        <taxon>Actinomycetes</taxon>
        <taxon>Kitasatosporales</taxon>
        <taxon>Streptomycetaceae</taxon>
        <taxon>Streptomyces</taxon>
    </lineage>
</organism>
<evidence type="ECO:0000256" key="3">
    <source>
        <dbReference type="ARBA" id="ARBA00023163"/>
    </source>
</evidence>
<dbReference type="InterPro" id="IPR011991">
    <property type="entry name" value="ArsR-like_HTH"/>
</dbReference>
<dbReference type="PROSITE" id="PS51078">
    <property type="entry name" value="ICLR_ED"/>
    <property type="match status" value="1"/>
</dbReference>
<dbReference type="GO" id="GO:0003677">
    <property type="term" value="F:DNA binding"/>
    <property type="evidence" value="ECO:0007669"/>
    <property type="project" value="UniProtKB-KW"/>
</dbReference>
<proteinExistence type="predicted"/>
<keyword evidence="1" id="KW-0805">Transcription regulation</keyword>
<dbReference type="PANTHER" id="PTHR30136:SF24">
    <property type="entry name" value="HTH-TYPE TRANSCRIPTIONAL REPRESSOR ALLR"/>
    <property type="match status" value="1"/>
</dbReference>
<dbReference type="EMBL" id="CP163431">
    <property type="protein sequence ID" value="XDQ07430.1"/>
    <property type="molecule type" value="Genomic_DNA"/>
</dbReference>
<feature type="domain" description="HTH iclR-type" evidence="4">
    <location>
        <begin position="13"/>
        <end position="74"/>
    </location>
</feature>
<dbReference type="CDD" id="cd00090">
    <property type="entry name" value="HTH_ARSR"/>
    <property type="match status" value="1"/>
</dbReference>
<keyword evidence="2" id="KW-0238">DNA-binding</keyword>
<protein>
    <submittedName>
        <fullName evidence="6">IclR family transcriptional regulator</fullName>
    </submittedName>
</protein>
<dbReference type="InterPro" id="IPR036390">
    <property type="entry name" value="WH_DNA-bd_sf"/>
</dbReference>
<dbReference type="RefSeq" id="WP_369192213.1">
    <property type="nucleotide sequence ID" value="NZ_CP163431.1"/>
</dbReference>
<dbReference type="InterPro" id="IPR036388">
    <property type="entry name" value="WH-like_DNA-bd_sf"/>
</dbReference>
<dbReference type="InterPro" id="IPR005471">
    <property type="entry name" value="Tscrpt_reg_IclR_N"/>
</dbReference>
<dbReference type="Gene3D" id="1.10.10.10">
    <property type="entry name" value="Winged helix-like DNA-binding domain superfamily/Winged helix DNA-binding domain"/>
    <property type="match status" value="1"/>
</dbReference>
<evidence type="ECO:0000313" key="6">
    <source>
        <dbReference type="EMBL" id="XDQ07430.1"/>
    </source>
</evidence>
<dbReference type="SMART" id="SM00346">
    <property type="entry name" value="HTH_ICLR"/>
    <property type="match status" value="1"/>
</dbReference>
<evidence type="ECO:0000256" key="2">
    <source>
        <dbReference type="ARBA" id="ARBA00023125"/>
    </source>
</evidence>
<dbReference type="InterPro" id="IPR050707">
    <property type="entry name" value="HTH_MetabolicPath_Reg"/>
</dbReference>
<name>A0AB39MNQ8_9ACTN</name>
<dbReference type="InterPro" id="IPR029016">
    <property type="entry name" value="GAF-like_dom_sf"/>
</dbReference>
<evidence type="ECO:0000259" key="4">
    <source>
        <dbReference type="PROSITE" id="PS51077"/>
    </source>
</evidence>
<dbReference type="Gene3D" id="3.30.450.40">
    <property type="match status" value="1"/>
</dbReference>
<evidence type="ECO:0000259" key="5">
    <source>
        <dbReference type="PROSITE" id="PS51078"/>
    </source>
</evidence>
<dbReference type="SUPFAM" id="SSF55781">
    <property type="entry name" value="GAF domain-like"/>
    <property type="match status" value="1"/>
</dbReference>
<evidence type="ECO:0000256" key="1">
    <source>
        <dbReference type="ARBA" id="ARBA00023015"/>
    </source>
</evidence>
<dbReference type="PROSITE" id="PS51077">
    <property type="entry name" value="HTH_ICLR"/>
    <property type="match status" value="1"/>
</dbReference>
<dbReference type="SUPFAM" id="SSF46785">
    <property type="entry name" value="Winged helix' DNA-binding domain"/>
    <property type="match status" value="1"/>
</dbReference>
<dbReference type="Pfam" id="PF09339">
    <property type="entry name" value="HTH_IclR"/>
    <property type="match status" value="1"/>
</dbReference>
<dbReference type="AlphaFoldDB" id="A0AB39MNQ8"/>
<gene>
    <name evidence="6" type="ORF">AB5J58_47815</name>
</gene>
<dbReference type="Pfam" id="PF01614">
    <property type="entry name" value="IclR_C"/>
    <property type="match status" value="1"/>
</dbReference>
<feature type="domain" description="IclR-ED" evidence="5">
    <location>
        <begin position="75"/>
        <end position="257"/>
    </location>
</feature>
<keyword evidence="3" id="KW-0804">Transcription</keyword>
<dbReference type="GO" id="GO:0045892">
    <property type="term" value="P:negative regulation of DNA-templated transcription"/>
    <property type="evidence" value="ECO:0007669"/>
    <property type="project" value="TreeGrafter"/>
</dbReference>